<dbReference type="Proteomes" id="UP000824469">
    <property type="component" value="Unassembled WGS sequence"/>
</dbReference>
<dbReference type="AlphaFoldDB" id="A0AA38GWS7"/>
<reference evidence="2 3" key="1">
    <citation type="journal article" date="2021" name="Nat. Plants">
        <title>The Taxus genome provides insights into paclitaxel biosynthesis.</title>
        <authorList>
            <person name="Xiong X."/>
            <person name="Gou J."/>
            <person name="Liao Q."/>
            <person name="Li Y."/>
            <person name="Zhou Q."/>
            <person name="Bi G."/>
            <person name="Li C."/>
            <person name="Du R."/>
            <person name="Wang X."/>
            <person name="Sun T."/>
            <person name="Guo L."/>
            <person name="Liang H."/>
            <person name="Lu P."/>
            <person name="Wu Y."/>
            <person name="Zhang Z."/>
            <person name="Ro D.K."/>
            <person name="Shang Y."/>
            <person name="Huang S."/>
            <person name="Yan J."/>
        </authorList>
    </citation>
    <scope>NUCLEOTIDE SEQUENCE [LARGE SCALE GENOMIC DNA]</scope>
    <source>
        <strain evidence="2">Ta-2019</strain>
    </source>
</reference>
<protein>
    <recommendedName>
        <fullName evidence="1">MACPF domain-containing protein</fullName>
    </recommendedName>
</protein>
<organism evidence="2 3">
    <name type="scientific">Taxus chinensis</name>
    <name type="common">Chinese yew</name>
    <name type="synonym">Taxus wallichiana var. chinensis</name>
    <dbReference type="NCBI Taxonomy" id="29808"/>
    <lineage>
        <taxon>Eukaryota</taxon>
        <taxon>Viridiplantae</taxon>
        <taxon>Streptophyta</taxon>
        <taxon>Embryophyta</taxon>
        <taxon>Tracheophyta</taxon>
        <taxon>Spermatophyta</taxon>
        <taxon>Pinopsida</taxon>
        <taxon>Pinidae</taxon>
        <taxon>Conifers II</taxon>
        <taxon>Cupressales</taxon>
        <taxon>Taxaceae</taxon>
        <taxon>Taxus</taxon>
    </lineage>
</organism>
<dbReference type="GO" id="GO:2000031">
    <property type="term" value="P:regulation of salicylic acid mediated signaling pathway"/>
    <property type="evidence" value="ECO:0007669"/>
    <property type="project" value="InterPro"/>
</dbReference>
<dbReference type="GO" id="GO:0005886">
    <property type="term" value="C:plasma membrane"/>
    <property type="evidence" value="ECO:0007669"/>
    <property type="project" value="TreeGrafter"/>
</dbReference>
<proteinExistence type="predicted"/>
<dbReference type="PROSITE" id="PS51412">
    <property type="entry name" value="MACPF_2"/>
    <property type="match status" value="1"/>
</dbReference>
<dbReference type="GO" id="GO:0012501">
    <property type="term" value="P:programmed cell death"/>
    <property type="evidence" value="ECO:0007669"/>
    <property type="project" value="InterPro"/>
</dbReference>
<dbReference type="GO" id="GO:0006952">
    <property type="term" value="P:defense response"/>
    <property type="evidence" value="ECO:0007669"/>
    <property type="project" value="InterPro"/>
</dbReference>
<dbReference type="OMA" id="RTEHRNT"/>
<gene>
    <name evidence="2" type="ORF">KI387_002332</name>
</gene>
<sequence>MSEHFNEELDIAGRIPSGVFNAMFEFTGSWLKDASDTQHLAFDGWFITLYSVGLTRSHIILQDAVKQEIPTAWDPPTLAGFIEKYGTHVITGVEMGGKDVIYVKQQHTSNLQTTDVQKLLKRIADERFSDVKGLFRLDSEETSQRDKLADSLVTMNHVGMDSNGFASHSVKEDITRIYKRRGGLESAQSHNQWLTMLPSAPDVISMSFVPITSLLNGVAGSGFLGHAVNLYLRYKPPIEELHQFLEFQLPRQWAPVFGAPLGRPRTEHRNTYLQFSLMGPRLYVNTSL</sequence>
<dbReference type="InterPro" id="IPR020864">
    <property type="entry name" value="MACPF"/>
</dbReference>
<dbReference type="SMART" id="SM00457">
    <property type="entry name" value="MACPF"/>
    <property type="match status" value="1"/>
</dbReference>
<evidence type="ECO:0000313" key="2">
    <source>
        <dbReference type="EMBL" id="KAH9330224.1"/>
    </source>
</evidence>
<feature type="non-terminal residue" evidence="2">
    <location>
        <position position="288"/>
    </location>
</feature>
<dbReference type="Pfam" id="PF01823">
    <property type="entry name" value="MACPF"/>
    <property type="match status" value="1"/>
</dbReference>
<keyword evidence="3" id="KW-1185">Reference proteome</keyword>
<evidence type="ECO:0000259" key="1">
    <source>
        <dbReference type="PROSITE" id="PS51412"/>
    </source>
</evidence>
<accession>A0AA38GWS7</accession>
<dbReference type="PANTHER" id="PTHR33199">
    <property type="entry name" value="MACPF DOMAIN-CONTAINING PROTEIN CAD1"/>
    <property type="match status" value="1"/>
</dbReference>
<dbReference type="PANTHER" id="PTHR33199:SF1">
    <property type="entry name" value="OS01G0958700 PROTEIN"/>
    <property type="match status" value="1"/>
</dbReference>
<feature type="domain" description="MACPF" evidence="1">
    <location>
        <begin position="1"/>
        <end position="245"/>
    </location>
</feature>
<evidence type="ECO:0000313" key="3">
    <source>
        <dbReference type="Proteomes" id="UP000824469"/>
    </source>
</evidence>
<name>A0AA38GWS7_TAXCH</name>
<dbReference type="EMBL" id="JAHRHJ020000001">
    <property type="protein sequence ID" value="KAH9330224.1"/>
    <property type="molecule type" value="Genomic_DNA"/>
</dbReference>
<comment type="caution">
    <text evidence="2">The sequence shown here is derived from an EMBL/GenBank/DDBJ whole genome shotgun (WGS) entry which is preliminary data.</text>
</comment>
<dbReference type="InterPro" id="IPR044663">
    <property type="entry name" value="CAD1/NSL1-like"/>
</dbReference>